<dbReference type="GO" id="GO:0005615">
    <property type="term" value="C:extracellular space"/>
    <property type="evidence" value="ECO:0007669"/>
    <property type="project" value="InterPro"/>
</dbReference>
<proteinExistence type="inferred from homology"/>
<evidence type="ECO:0000259" key="10">
    <source>
        <dbReference type="SMART" id="SM01361"/>
    </source>
</evidence>
<dbReference type="AlphaFoldDB" id="A0A3Q3XBM7"/>
<dbReference type="InterPro" id="IPR009048">
    <property type="entry name" value="A-macroglobulin_rcpt-bd"/>
</dbReference>
<name>A0A3Q3XBM7_MOLML</name>
<dbReference type="InterPro" id="IPR036595">
    <property type="entry name" value="A-macroglobulin_rcpt-bd_sf"/>
</dbReference>
<dbReference type="InterPro" id="IPR001599">
    <property type="entry name" value="Macroglobln_a2"/>
</dbReference>
<dbReference type="InterPro" id="IPR013783">
    <property type="entry name" value="Ig-like_fold"/>
</dbReference>
<dbReference type="Gene3D" id="2.20.130.20">
    <property type="match status" value="1"/>
</dbReference>
<dbReference type="SMART" id="SM01361">
    <property type="entry name" value="A2M_recep"/>
    <property type="match status" value="1"/>
</dbReference>
<sequence length="1009" mass="109559">MLTPGSIRPGVPTSLSVTVLSSSPVTVSADIVHGNQTVASTSATVAGELNVVPPQINESESSYWRPYSLEVRGRMGSAVVFSNKTQLRFNPKSLSTFIQTDKMTYRAQQAVKIRAVSVRPDGAPYVSPVDIVIRDPKGNLLRQWLNVDSVLGVASKQFQLSDNPPLGKWTVVTTVSVSVLHLTGHFASLSPNNFCVFTLRYTYGKPVYGHMNVAFLYNFHGVEDAFLKPGACCLCVQVKSRGQLVSAGKSSAALSLVPESTWAPLARVIVYCVHPSGEVVNDAIQLHVNVSWSSEVSKPGDEVTLRVDVAEPASLVGILVVDKATQWAGSKNDITKNTVRITSLPCLWSLLCLIAGKPDMEPREEPREHFPETWIWMDVTSELALTVPDSITTWAATAFVMSDHLGLGIVKEPAQLTVFQDFFLSLNLPACVIRGEELLLEIILFNYLPQDLEVTLTVARSDTFEFVFPDLEELPLPTVRHVLVRSRLGASVRVPIRPLVLGQIPISVKAMTSAASDFVRTTVLVKAEGLEQSFSSSLLFEVSALQSSLSRDVTFTFPADVVKGSERVSVSAVGDILGPSISGLDHLIQMPHGCGEQNMINFAPNIYVLQYLSATGQATQDTTDRATAYMTTGYERQLSYQRVDGSFSAFGDQDAVGSTWLSAFVLRCFLQARPFVSIDANVLHRAAAWLGAQQGADGRFEERGRVIHTELQGGLDGPVSLTAYALIALLEDTDVRVRLNTSLFSGLYNYSLSLLTYALSLAGSSSAGVALGELMGRAEMKDGVPMWSSPDGSLARSWQPRSADIEMASYLLLAHHELDLIADGLSLMKWLSRQRNHGGGFGSTQVNRLPGSLNVPCYSDKRMRGHGCLPCRVAPHSLNEDLGLNATGMAIMEVGLLSGFSLRPGAVQPREVIKKVETPPGKVVLYLDSVSFQQMGCCVFEPRLNQVMRRRTARMYNSEWRSDLSSSSFCGEDHSECTGTIYDSNAAAPCGLSALLAGLAPALLLFLIV</sequence>
<reference evidence="11" key="2">
    <citation type="submission" date="2025-09" db="UniProtKB">
        <authorList>
            <consortium name="Ensembl"/>
        </authorList>
    </citation>
    <scope>IDENTIFICATION</scope>
</reference>
<keyword evidence="3" id="KW-0732">Signal</keyword>
<evidence type="ECO:0000259" key="8">
    <source>
        <dbReference type="SMART" id="SM01359"/>
    </source>
</evidence>
<dbReference type="Pfam" id="PF00207">
    <property type="entry name" value="A2M"/>
    <property type="match status" value="1"/>
</dbReference>
<dbReference type="Pfam" id="PF07703">
    <property type="entry name" value="A2M_BRD"/>
    <property type="match status" value="1"/>
</dbReference>
<evidence type="ECO:0000256" key="7">
    <source>
        <dbReference type="ARBA" id="ARBA00023180"/>
    </source>
</evidence>
<dbReference type="Gene3D" id="6.20.50.160">
    <property type="match status" value="1"/>
</dbReference>
<dbReference type="InterPro" id="IPR008930">
    <property type="entry name" value="Terpenoid_cyclase/PrenylTrfase"/>
</dbReference>
<dbReference type="Gene3D" id="2.60.40.690">
    <property type="entry name" value="Alpha-macroglobulin, receptor-binding domain"/>
    <property type="match status" value="1"/>
</dbReference>
<evidence type="ECO:0000259" key="9">
    <source>
        <dbReference type="SMART" id="SM01360"/>
    </source>
</evidence>
<evidence type="ECO:0000313" key="12">
    <source>
        <dbReference type="Proteomes" id="UP000261620"/>
    </source>
</evidence>
<dbReference type="Gene3D" id="2.60.40.1930">
    <property type="match status" value="2"/>
</dbReference>
<dbReference type="Proteomes" id="UP000261620">
    <property type="component" value="Unplaced"/>
</dbReference>
<keyword evidence="6" id="KW-1015">Disulfide bond</keyword>
<dbReference type="SUPFAM" id="SSF48239">
    <property type="entry name" value="Terpenoid cyclases/Protein prenyltransferases"/>
    <property type="match status" value="1"/>
</dbReference>
<dbReference type="Gene3D" id="2.60.40.10">
    <property type="entry name" value="Immunoglobulins"/>
    <property type="match status" value="1"/>
</dbReference>
<dbReference type="STRING" id="94237.ENSMMOP00000023134"/>
<dbReference type="SMART" id="SM01419">
    <property type="entry name" value="Thiol-ester_cl"/>
    <property type="match status" value="1"/>
</dbReference>
<evidence type="ECO:0000256" key="1">
    <source>
        <dbReference type="ARBA" id="ARBA00010952"/>
    </source>
</evidence>
<dbReference type="SMART" id="SM01360">
    <property type="entry name" value="A2M"/>
    <property type="match status" value="1"/>
</dbReference>
<dbReference type="InterPro" id="IPR047565">
    <property type="entry name" value="Alpha-macroglob_thiol-ester_cl"/>
</dbReference>
<dbReference type="SUPFAM" id="SSF49410">
    <property type="entry name" value="Alpha-macroglobulin receptor domain"/>
    <property type="match status" value="1"/>
</dbReference>
<dbReference type="Pfam" id="PF07677">
    <property type="entry name" value="A2M_recep"/>
    <property type="match status" value="1"/>
</dbReference>
<dbReference type="InterPro" id="IPR014756">
    <property type="entry name" value="Ig_E-set"/>
</dbReference>
<keyword evidence="4" id="KW-0722">Serine protease inhibitor</keyword>
<dbReference type="Ensembl" id="ENSMMOT00000023519.1">
    <property type="protein sequence ID" value="ENSMMOP00000023134.1"/>
    <property type="gene ID" value="ENSMMOG00000017606.1"/>
</dbReference>
<evidence type="ECO:0000256" key="5">
    <source>
        <dbReference type="ARBA" id="ARBA00022966"/>
    </source>
</evidence>
<dbReference type="Pfam" id="PF01835">
    <property type="entry name" value="MG2"/>
    <property type="match status" value="1"/>
</dbReference>
<evidence type="ECO:0000256" key="2">
    <source>
        <dbReference type="ARBA" id="ARBA00022690"/>
    </source>
</evidence>
<keyword evidence="2" id="KW-0646">Protease inhibitor</keyword>
<dbReference type="InterPro" id="IPR011626">
    <property type="entry name" value="Alpha-macroglobulin_TED"/>
</dbReference>
<dbReference type="Gene3D" id="2.60.120.1540">
    <property type="match status" value="1"/>
</dbReference>
<feature type="domain" description="Alpha-2-macroglobulin" evidence="9">
    <location>
        <begin position="373"/>
        <end position="458"/>
    </location>
</feature>
<evidence type="ECO:0000256" key="3">
    <source>
        <dbReference type="ARBA" id="ARBA00022729"/>
    </source>
</evidence>
<dbReference type="InterPro" id="IPR050473">
    <property type="entry name" value="A2M/Complement_sys"/>
</dbReference>
<feature type="domain" description="Alpha-2-macroglobulin bait region" evidence="8">
    <location>
        <begin position="180"/>
        <end position="328"/>
    </location>
</feature>
<dbReference type="SMART" id="SM01359">
    <property type="entry name" value="A2M_N_2"/>
    <property type="match status" value="1"/>
</dbReference>
<dbReference type="SUPFAM" id="SSF81296">
    <property type="entry name" value="E set domains"/>
    <property type="match status" value="1"/>
</dbReference>
<accession>A0A3Q3XBM7</accession>
<dbReference type="Gene3D" id="1.50.10.20">
    <property type="match status" value="1"/>
</dbReference>
<evidence type="ECO:0000256" key="4">
    <source>
        <dbReference type="ARBA" id="ARBA00022900"/>
    </source>
</evidence>
<dbReference type="OMA" id="TLHQNRY"/>
<dbReference type="InterPro" id="IPR019742">
    <property type="entry name" value="MacrogloblnA2_CS"/>
</dbReference>
<dbReference type="InterPro" id="IPR002890">
    <property type="entry name" value="MG2"/>
</dbReference>
<dbReference type="Pfam" id="PF07678">
    <property type="entry name" value="TED_complement"/>
    <property type="match status" value="1"/>
</dbReference>
<keyword evidence="5" id="KW-0882">Thioester bond</keyword>
<dbReference type="InterPro" id="IPR011625">
    <property type="entry name" value="A2M_N_BRD"/>
</dbReference>
<evidence type="ECO:0000313" key="11">
    <source>
        <dbReference type="Ensembl" id="ENSMMOP00000023134.1"/>
    </source>
</evidence>
<organism evidence="11 12">
    <name type="scientific">Mola mola</name>
    <name type="common">Ocean sunfish</name>
    <name type="synonym">Tetraodon mola</name>
    <dbReference type="NCBI Taxonomy" id="94237"/>
    <lineage>
        <taxon>Eukaryota</taxon>
        <taxon>Metazoa</taxon>
        <taxon>Chordata</taxon>
        <taxon>Craniata</taxon>
        <taxon>Vertebrata</taxon>
        <taxon>Euteleostomi</taxon>
        <taxon>Actinopterygii</taxon>
        <taxon>Neopterygii</taxon>
        <taxon>Teleostei</taxon>
        <taxon>Neoteleostei</taxon>
        <taxon>Acanthomorphata</taxon>
        <taxon>Eupercaria</taxon>
        <taxon>Tetraodontiformes</taxon>
        <taxon>Molidae</taxon>
        <taxon>Mola</taxon>
    </lineage>
</organism>
<dbReference type="PANTHER" id="PTHR11412">
    <property type="entry name" value="MACROGLOBULIN / COMPLEMENT"/>
    <property type="match status" value="1"/>
</dbReference>
<comment type="similarity">
    <text evidence="1">Belongs to the protease inhibitor I39 (alpha-2-macroglobulin) family.</text>
</comment>
<reference evidence="11" key="1">
    <citation type="submission" date="2025-08" db="UniProtKB">
        <authorList>
            <consortium name="Ensembl"/>
        </authorList>
    </citation>
    <scope>IDENTIFICATION</scope>
</reference>
<dbReference type="PANTHER" id="PTHR11412:SF136">
    <property type="entry name" value="CD109 ANTIGEN"/>
    <property type="match status" value="1"/>
</dbReference>
<keyword evidence="12" id="KW-1185">Reference proteome</keyword>
<feature type="domain" description="Alpha-macroglobulin receptor-binding" evidence="10">
    <location>
        <begin position="887"/>
        <end position="970"/>
    </location>
</feature>
<protein>
    <recommendedName>
        <fullName evidence="13">CD109 molecule</fullName>
    </recommendedName>
</protein>
<dbReference type="GO" id="GO:0004867">
    <property type="term" value="F:serine-type endopeptidase inhibitor activity"/>
    <property type="evidence" value="ECO:0007669"/>
    <property type="project" value="UniProtKB-KW"/>
</dbReference>
<evidence type="ECO:0008006" key="13">
    <source>
        <dbReference type="Google" id="ProtNLM"/>
    </source>
</evidence>
<dbReference type="PROSITE" id="PS00477">
    <property type="entry name" value="ALPHA_2_MACROGLOBULIN"/>
    <property type="match status" value="1"/>
</dbReference>
<evidence type="ECO:0000256" key="6">
    <source>
        <dbReference type="ARBA" id="ARBA00023157"/>
    </source>
</evidence>
<dbReference type="GO" id="GO:0007399">
    <property type="term" value="P:nervous system development"/>
    <property type="evidence" value="ECO:0007669"/>
    <property type="project" value="UniProtKB-ARBA"/>
</dbReference>
<dbReference type="InterPro" id="IPR041813">
    <property type="entry name" value="A2M_TED"/>
</dbReference>
<keyword evidence="7" id="KW-0325">Glycoprotein</keyword>
<dbReference type="CDD" id="cd02897">
    <property type="entry name" value="A2M_2"/>
    <property type="match status" value="1"/>
</dbReference>